<dbReference type="Pfam" id="PF11292">
    <property type="entry name" value="DUF3093"/>
    <property type="match status" value="1"/>
</dbReference>
<dbReference type="RefSeq" id="WP_379569810.1">
    <property type="nucleotide sequence ID" value="NZ_JBHSQK010000079.1"/>
</dbReference>
<dbReference type="EMBL" id="JBHSQK010000079">
    <property type="protein sequence ID" value="MFC5951653.1"/>
    <property type="molecule type" value="Genomic_DNA"/>
</dbReference>
<keyword evidence="1" id="KW-1133">Transmembrane helix</keyword>
<organism evidence="2 3">
    <name type="scientific">Pseudonocardia lutea</name>
    <dbReference type="NCBI Taxonomy" id="2172015"/>
    <lineage>
        <taxon>Bacteria</taxon>
        <taxon>Bacillati</taxon>
        <taxon>Actinomycetota</taxon>
        <taxon>Actinomycetes</taxon>
        <taxon>Pseudonocardiales</taxon>
        <taxon>Pseudonocardiaceae</taxon>
        <taxon>Pseudonocardia</taxon>
    </lineage>
</organism>
<reference evidence="3" key="1">
    <citation type="journal article" date="2019" name="Int. J. Syst. Evol. Microbiol.">
        <title>The Global Catalogue of Microorganisms (GCM) 10K type strain sequencing project: providing services to taxonomists for standard genome sequencing and annotation.</title>
        <authorList>
            <consortium name="The Broad Institute Genomics Platform"/>
            <consortium name="The Broad Institute Genome Sequencing Center for Infectious Disease"/>
            <person name="Wu L."/>
            <person name="Ma J."/>
        </authorList>
    </citation>
    <scope>NUCLEOTIDE SEQUENCE [LARGE SCALE GENOMIC DNA]</scope>
    <source>
        <strain evidence="3">CGMCC 4.7397</strain>
    </source>
</reference>
<comment type="caution">
    <text evidence="2">The sequence shown here is derived from an EMBL/GenBank/DDBJ whole genome shotgun (WGS) entry which is preliminary data.</text>
</comment>
<feature type="transmembrane region" description="Helical" evidence="1">
    <location>
        <begin position="26"/>
        <end position="47"/>
    </location>
</feature>
<keyword evidence="1" id="KW-0812">Transmembrane</keyword>
<sequence length="162" mass="17624">MSEHPSSAGPATSGRPGFDERLSTPLWWFLFAGGVAVLLGAEIHMGYPGVRSWIGYAVLVPLALLVVWRLGSVRVRVTDTELVAGDERIALEHVGRTQIVAKKDKQQALGPELDPTAHVLHRSWIGPVVRIETRDPASPVPYWVVSTRHPEQLVAALGATRA</sequence>
<evidence type="ECO:0000313" key="2">
    <source>
        <dbReference type="EMBL" id="MFC5951653.1"/>
    </source>
</evidence>
<keyword evidence="3" id="KW-1185">Reference proteome</keyword>
<gene>
    <name evidence="2" type="ORF">ACFQH9_25640</name>
</gene>
<keyword evidence="1" id="KW-0472">Membrane</keyword>
<proteinExistence type="predicted"/>
<evidence type="ECO:0000256" key="1">
    <source>
        <dbReference type="SAM" id="Phobius"/>
    </source>
</evidence>
<dbReference type="Proteomes" id="UP001596119">
    <property type="component" value="Unassembled WGS sequence"/>
</dbReference>
<evidence type="ECO:0000313" key="3">
    <source>
        <dbReference type="Proteomes" id="UP001596119"/>
    </source>
</evidence>
<protein>
    <submittedName>
        <fullName evidence="2">DUF3093 domain-containing protein</fullName>
    </submittedName>
</protein>
<feature type="transmembrane region" description="Helical" evidence="1">
    <location>
        <begin position="53"/>
        <end position="71"/>
    </location>
</feature>
<accession>A0ABW1IDC4</accession>
<dbReference type="InterPro" id="IPR021443">
    <property type="entry name" value="DUF3093"/>
</dbReference>
<name>A0ABW1IDC4_9PSEU</name>